<dbReference type="Gene3D" id="1.10.260.40">
    <property type="entry name" value="lambda repressor-like DNA-binding domains"/>
    <property type="match status" value="1"/>
</dbReference>
<dbReference type="Proteomes" id="UP000198548">
    <property type="component" value="Unassembled WGS sequence"/>
</dbReference>
<keyword evidence="1 4" id="KW-0238">DNA-binding</keyword>
<reference evidence="4 5" key="1">
    <citation type="submission" date="2016-10" db="EMBL/GenBank/DDBJ databases">
        <authorList>
            <person name="de Groot N.N."/>
        </authorList>
    </citation>
    <scope>NUCLEOTIDE SEQUENCE [LARGE SCALE GENOMIC DNA]</scope>
    <source>
        <strain evidence="4 5">DSM 19182</strain>
    </source>
</reference>
<name>A0A1H7RNU2_9LACT</name>
<organism evidence="4 5">
    <name type="scientific">Alkalibacterium putridalgicola</name>
    <dbReference type="NCBI Taxonomy" id="426703"/>
    <lineage>
        <taxon>Bacteria</taxon>
        <taxon>Bacillati</taxon>
        <taxon>Bacillota</taxon>
        <taxon>Bacilli</taxon>
        <taxon>Lactobacillales</taxon>
        <taxon>Carnobacteriaceae</taxon>
        <taxon>Alkalibacterium</taxon>
    </lineage>
</organism>
<sequence length="77" mass="9000">MEKRNNLVNERNKLNLTQKEVAEKIGISEVMVRKLEAGNRNPSSETAKKIAIFYEKELDYLFPDIFLINFDTKHTKS</sequence>
<dbReference type="SMART" id="SM00530">
    <property type="entry name" value="HTH_XRE"/>
    <property type="match status" value="1"/>
</dbReference>
<dbReference type="Pfam" id="PF01381">
    <property type="entry name" value="HTH_3"/>
    <property type="match status" value="1"/>
</dbReference>
<dbReference type="CDD" id="cd00093">
    <property type="entry name" value="HTH_XRE"/>
    <property type="match status" value="1"/>
</dbReference>
<evidence type="ECO:0000313" key="5">
    <source>
        <dbReference type="Proteomes" id="UP000198548"/>
    </source>
</evidence>
<keyword evidence="6" id="KW-1185">Reference proteome</keyword>
<dbReference type="PANTHER" id="PTHR46558:SF11">
    <property type="entry name" value="HTH-TYPE TRANSCRIPTIONAL REGULATOR XRE"/>
    <property type="match status" value="1"/>
</dbReference>
<dbReference type="PROSITE" id="PS50943">
    <property type="entry name" value="HTH_CROC1"/>
    <property type="match status" value="1"/>
</dbReference>
<dbReference type="PANTHER" id="PTHR46558">
    <property type="entry name" value="TRACRIPTIONAL REGULATORY PROTEIN-RELATED-RELATED"/>
    <property type="match status" value="1"/>
</dbReference>
<dbReference type="EMBL" id="FOBL01000005">
    <property type="protein sequence ID" value="SEL61916.1"/>
    <property type="molecule type" value="Genomic_DNA"/>
</dbReference>
<dbReference type="InterPro" id="IPR001387">
    <property type="entry name" value="Cro/C1-type_HTH"/>
</dbReference>
<dbReference type="InterPro" id="IPR010982">
    <property type="entry name" value="Lambda_DNA-bd_dom_sf"/>
</dbReference>
<dbReference type="RefSeq" id="WP_091487019.1">
    <property type="nucleotide sequence ID" value="NZ_BJUX01000008.1"/>
</dbReference>
<evidence type="ECO:0000313" key="4">
    <source>
        <dbReference type="EMBL" id="SEL61916.1"/>
    </source>
</evidence>
<dbReference type="GO" id="GO:0003677">
    <property type="term" value="F:DNA binding"/>
    <property type="evidence" value="ECO:0007669"/>
    <property type="project" value="UniProtKB-KW"/>
</dbReference>
<protein>
    <submittedName>
        <fullName evidence="4">DNA-binding transcriptional regulator, XRE-family HTH domain</fullName>
    </submittedName>
</protein>
<evidence type="ECO:0000259" key="2">
    <source>
        <dbReference type="PROSITE" id="PS50943"/>
    </source>
</evidence>
<dbReference type="EMBL" id="BJUX01000008">
    <property type="protein sequence ID" value="GEK88921.1"/>
    <property type="molecule type" value="Genomic_DNA"/>
</dbReference>
<gene>
    <name evidence="3" type="ORF">APU01nite_09600</name>
    <name evidence="4" type="ORF">SAMN04488100_10562</name>
</gene>
<feature type="domain" description="HTH cro/C1-type" evidence="2">
    <location>
        <begin position="7"/>
        <end position="61"/>
    </location>
</feature>
<dbReference type="AlphaFoldDB" id="A0A1H7RNU2"/>
<reference evidence="3 6" key="2">
    <citation type="submission" date="2019-07" db="EMBL/GenBank/DDBJ databases">
        <title>Whole genome shotgun sequence of Alkalibacterium putridalgicola NBRC 103243.</title>
        <authorList>
            <person name="Hosoyama A."/>
            <person name="Uohara A."/>
            <person name="Ohji S."/>
            <person name="Ichikawa N."/>
        </authorList>
    </citation>
    <scope>NUCLEOTIDE SEQUENCE [LARGE SCALE GENOMIC DNA]</scope>
    <source>
        <strain evidence="3 6">NBRC 103243</strain>
    </source>
</reference>
<dbReference type="SUPFAM" id="SSF47413">
    <property type="entry name" value="lambda repressor-like DNA-binding domains"/>
    <property type="match status" value="1"/>
</dbReference>
<proteinExistence type="predicted"/>
<evidence type="ECO:0000313" key="6">
    <source>
        <dbReference type="Proteomes" id="UP000321425"/>
    </source>
</evidence>
<evidence type="ECO:0000313" key="3">
    <source>
        <dbReference type="EMBL" id="GEK88921.1"/>
    </source>
</evidence>
<dbReference type="Proteomes" id="UP000321425">
    <property type="component" value="Unassembled WGS sequence"/>
</dbReference>
<accession>A0A1H7RNU2</accession>
<dbReference type="OrthoDB" id="6386941at2"/>
<evidence type="ECO:0000256" key="1">
    <source>
        <dbReference type="ARBA" id="ARBA00023125"/>
    </source>
</evidence>
<dbReference type="STRING" id="426703.SAMN04488100_10562"/>